<dbReference type="Gene3D" id="1.10.443.10">
    <property type="entry name" value="Intergrase catalytic core"/>
    <property type="match status" value="1"/>
</dbReference>
<protein>
    <recommendedName>
        <fullName evidence="5">Tyr recombinase domain-containing protein</fullName>
    </recommendedName>
</protein>
<feature type="region of interest" description="Disordered" evidence="2">
    <location>
        <begin position="1"/>
        <end position="49"/>
    </location>
</feature>
<sequence>MAVTKEPAKGKRKPRKSKSSATATATAGATAPAGTTTAPGPATTTTTLRTTIESLRQVQAASREEFGRPKKTKKSYKGYLARGRKFLSDLVAERKAGNNSPSHGDNAEGTEEIDTDILAKAFDCPPNKYSALALELFLTQKCFTEGCGKDTVAGIQGAFTDFWDNMDGETYAGQYIYHKATDTVTGCPARASGFKKLIKTVNTRARVEGAAASRQHAEAMLLPALTQMMDWSESVCPAESMKEDPKTIEELKNALIHGLMRAFSASGTTLWTRNFELCKLQARHITWGLVGPAPAFSPYFSVFLENRKGWQQKSGWDGPLESNHYDIYPQDIPAMDMYTHLLRWVGYLERRLGRPLAPDDYIFPYISPNGIIEIRREMTPDVIQKHLTDFTTGAGLEKHYSTHCFRRGGAQYRFMYAPLGQRWSLAAVRWWGGWADGENVDTLMKYLIDSLQSYESTYKDMLCPTGPSQATVSFMGEHALFQPVSAGEFRMFSAAMMAKQNTPPPAVCQNCRASSIPTHPLPQVSTTPTHGASVEPQLPDPCPSTATFQEATVYPSATDPISLGLSQTSNMGSGITSQLSSSPNRRQSSTSSDKENPRMIQRASIPYLGRGKEGWRRMLQQWNDVDPQTGLALKDWPDHYYKGDNKGATASNRSKCKTIADEYQLLGGTDAQFLAVYPAADTQSVTRLVDNIRARHGRQRKSKNGTPGERGRIFSRPGAES</sequence>
<evidence type="ECO:0000313" key="3">
    <source>
        <dbReference type="EMBL" id="RDB27874.1"/>
    </source>
</evidence>
<feature type="region of interest" description="Disordered" evidence="2">
    <location>
        <begin position="559"/>
        <end position="603"/>
    </location>
</feature>
<feature type="compositionally biased region" description="Polar residues" evidence="2">
    <location>
        <begin position="564"/>
        <end position="576"/>
    </location>
</feature>
<comment type="caution">
    <text evidence="3">The sequence shown here is derived from an EMBL/GenBank/DDBJ whole genome shotgun (WGS) entry which is preliminary data.</text>
</comment>
<dbReference type="SUPFAM" id="SSF56349">
    <property type="entry name" value="DNA breaking-rejoining enzymes"/>
    <property type="match status" value="1"/>
</dbReference>
<proteinExistence type="predicted"/>
<dbReference type="Proteomes" id="UP000076154">
    <property type="component" value="Unassembled WGS sequence"/>
</dbReference>
<evidence type="ECO:0000313" key="4">
    <source>
        <dbReference type="Proteomes" id="UP000076154"/>
    </source>
</evidence>
<dbReference type="EMBL" id="LUEZ02000013">
    <property type="protein sequence ID" value="RDB27874.1"/>
    <property type="molecule type" value="Genomic_DNA"/>
</dbReference>
<dbReference type="STRING" id="39966.A0A369K7V1"/>
<gene>
    <name evidence="3" type="ORF">Hypma_002250</name>
</gene>
<dbReference type="GO" id="GO:0015074">
    <property type="term" value="P:DNA integration"/>
    <property type="evidence" value="ECO:0007669"/>
    <property type="project" value="InterPro"/>
</dbReference>
<evidence type="ECO:0000256" key="2">
    <source>
        <dbReference type="SAM" id="MobiDB-lite"/>
    </source>
</evidence>
<name>A0A369K7V1_HYPMA</name>
<dbReference type="GO" id="GO:0003677">
    <property type="term" value="F:DNA binding"/>
    <property type="evidence" value="ECO:0007669"/>
    <property type="project" value="InterPro"/>
</dbReference>
<feature type="compositionally biased region" description="Low complexity" evidence="2">
    <location>
        <begin position="577"/>
        <end position="591"/>
    </location>
</feature>
<feature type="region of interest" description="Disordered" evidence="2">
    <location>
        <begin position="696"/>
        <end position="721"/>
    </location>
</feature>
<feature type="region of interest" description="Disordered" evidence="2">
    <location>
        <begin position="519"/>
        <end position="546"/>
    </location>
</feature>
<keyword evidence="4" id="KW-1185">Reference proteome</keyword>
<accession>A0A369K7V1</accession>
<dbReference type="GO" id="GO:0006310">
    <property type="term" value="P:DNA recombination"/>
    <property type="evidence" value="ECO:0007669"/>
    <property type="project" value="UniProtKB-KW"/>
</dbReference>
<reference evidence="3" key="1">
    <citation type="submission" date="2018-04" db="EMBL/GenBank/DDBJ databases">
        <title>Whole genome sequencing of Hypsizygus marmoreus.</title>
        <authorList>
            <person name="Choi I.-G."/>
            <person name="Min B."/>
            <person name="Kim J.-G."/>
            <person name="Kim S."/>
            <person name="Oh Y.-L."/>
            <person name="Kong W.-S."/>
            <person name="Park H."/>
            <person name="Jeong J."/>
            <person name="Song E.-S."/>
        </authorList>
    </citation>
    <scope>NUCLEOTIDE SEQUENCE [LARGE SCALE GENOMIC DNA]</scope>
    <source>
        <strain evidence="3">51987-8</strain>
    </source>
</reference>
<keyword evidence="1" id="KW-0233">DNA recombination</keyword>
<dbReference type="OrthoDB" id="2976553at2759"/>
<dbReference type="AlphaFoldDB" id="A0A369K7V1"/>
<dbReference type="InterPro" id="IPR013762">
    <property type="entry name" value="Integrase-like_cat_sf"/>
</dbReference>
<dbReference type="InParanoid" id="A0A369K7V1"/>
<feature type="compositionally biased region" description="Low complexity" evidence="2">
    <location>
        <begin position="19"/>
        <end position="47"/>
    </location>
</feature>
<evidence type="ECO:0008006" key="5">
    <source>
        <dbReference type="Google" id="ProtNLM"/>
    </source>
</evidence>
<evidence type="ECO:0000256" key="1">
    <source>
        <dbReference type="ARBA" id="ARBA00023172"/>
    </source>
</evidence>
<organism evidence="3 4">
    <name type="scientific">Hypsizygus marmoreus</name>
    <name type="common">White beech mushroom</name>
    <name type="synonym">Agaricus marmoreus</name>
    <dbReference type="NCBI Taxonomy" id="39966"/>
    <lineage>
        <taxon>Eukaryota</taxon>
        <taxon>Fungi</taxon>
        <taxon>Dikarya</taxon>
        <taxon>Basidiomycota</taxon>
        <taxon>Agaricomycotina</taxon>
        <taxon>Agaricomycetes</taxon>
        <taxon>Agaricomycetidae</taxon>
        <taxon>Agaricales</taxon>
        <taxon>Tricholomatineae</taxon>
        <taxon>Lyophyllaceae</taxon>
        <taxon>Hypsizygus</taxon>
    </lineage>
</organism>
<dbReference type="InterPro" id="IPR011010">
    <property type="entry name" value="DNA_brk_join_enz"/>
</dbReference>
<feature type="compositionally biased region" description="Polar residues" evidence="2">
    <location>
        <begin position="519"/>
        <end position="530"/>
    </location>
</feature>